<keyword evidence="1" id="KW-0812">Transmembrane</keyword>
<reference evidence="2 3" key="1">
    <citation type="journal article" date="2015" name="Genome Announc.">
        <title>Complete genome sequences for 35 biothreat assay-relevant bacillus species.</title>
        <authorList>
            <person name="Johnson S.L."/>
            <person name="Daligault H.E."/>
            <person name="Davenport K.W."/>
            <person name="Jaissle J."/>
            <person name="Frey K.G."/>
            <person name="Ladner J.T."/>
            <person name="Broomall S.M."/>
            <person name="Bishop-Lilly K.A."/>
            <person name="Bruce D.C."/>
            <person name="Gibbons H.S."/>
            <person name="Coyne S.R."/>
            <person name="Lo C.C."/>
            <person name="Meincke L."/>
            <person name="Munk A.C."/>
            <person name="Koroleva G.I."/>
            <person name="Rosenzweig C.N."/>
            <person name="Palacios G.F."/>
            <person name="Redden C.L."/>
            <person name="Minogue T.D."/>
            <person name="Chain P.S."/>
        </authorList>
    </citation>
    <scope>NUCLEOTIDE SEQUENCE [LARGE SCALE GENOMIC DNA]</scope>
    <source>
        <strain evidence="3">ATCC 14581 / DSM 32 / JCM 2506 / NBRC 15308 / NCIMB 9376 / NCTC 10342 / NRRL B-14308 / VKM B-512</strain>
    </source>
</reference>
<dbReference type="HOGENOM" id="CLU_3076813_0_0_9"/>
<organism evidence="2 3">
    <name type="scientific">Priestia megaterium (strain ATCC 14581 / DSM 32 / CCUG 1817 / JCM 2506 / NBRC 15308 / NCIMB 9376 / NCTC 10342 / NRRL B-14308 / VKM B-512 / Ford 19)</name>
    <name type="common">Bacillus megaterium</name>
    <dbReference type="NCBI Taxonomy" id="1348623"/>
    <lineage>
        <taxon>Bacteria</taxon>
        <taxon>Bacillati</taxon>
        <taxon>Bacillota</taxon>
        <taxon>Bacilli</taxon>
        <taxon>Bacillales</taxon>
        <taxon>Bacillaceae</taxon>
        <taxon>Priestia</taxon>
    </lineage>
</organism>
<proteinExistence type="predicted"/>
<accession>A0A0B6AWJ9</accession>
<sequence length="52" mass="5611">MHLLSPLQSSIYVLVGLLGIDIGDHIRFVAKYALGTALVMKIVSILFGILSI</sequence>
<dbReference type="Proteomes" id="UP000031829">
    <property type="component" value="Chromosome"/>
</dbReference>
<dbReference type="AlphaFoldDB" id="A0A0B6AWJ9"/>
<feature type="transmembrane region" description="Helical" evidence="1">
    <location>
        <begin position="29"/>
        <end position="50"/>
    </location>
</feature>
<keyword evidence="1" id="KW-0472">Membrane</keyword>
<protein>
    <submittedName>
        <fullName evidence="2">Citrate transporter</fullName>
    </submittedName>
</protein>
<name>A0A0B6AWJ9_PRIM2</name>
<dbReference type="EMBL" id="CP009920">
    <property type="protein sequence ID" value="AJI24254.1"/>
    <property type="molecule type" value="Genomic_DNA"/>
</dbReference>
<evidence type="ECO:0000313" key="3">
    <source>
        <dbReference type="Proteomes" id="UP000031829"/>
    </source>
</evidence>
<evidence type="ECO:0000313" key="2">
    <source>
        <dbReference type="EMBL" id="AJI24254.1"/>
    </source>
</evidence>
<dbReference type="KEGG" id="bmeg:BG04_620"/>
<gene>
    <name evidence="2" type="primary">citN</name>
    <name evidence="2" type="ORF">BG04_620</name>
</gene>
<keyword evidence="1" id="KW-1133">Transmembrane helix</keyword>
<evidence type="ECO:0000256" key="1">
    <source>
        <dbReference type="SAM" id="Phobius"/>
    </source>
</evidence>